<comment type="caution">
    <text evidence="13">The sequence shown here is derived from an EMBL/GenBank/DDBJ whole genome shotgun (WGS) entry which is preliminary data.</text>
</comment>
<dbReference type="SUPFAM" id="SSF54060">
    <property type="entry name" value="His-Me finger endonucleases"/>
    <property type="match status" value="1"/>
</dbReference>
<name>A0A316DCH7_9BACL</name>
<feature type="region of interest" description="Disordered" evidence="9">
    <location>
        <begin position="31"/>
        <end position="51"/>
    </location>
</feature>
<feature type="domain" description="Teneurin-like YD-shell" evidence="12">
    <location>
        <begin position="1523"/>
        <end position="1647"/>
    </location>
</feature>
<evidence type="ECO:0000256" key="4">
    <source>
        <dbReference type="ARBA" id="ARBA00022737"/>
    </source>
</evidence>
<dbReference type="InterPro" id="IPR037146">
    <property type="entry name" value="Colicin/pyocin_DNase_dom_sf"/>
</dbReference>
<dbReference type="NCBIfam" id="NF033679">
    <property type="entry name" value="DNRLRE_dom"/>
    <property type="match status" value="1"/>
</dbReference>
<dbReference type="GO" id="GO:0004519">
    <property type="term" value="F:endonuclease activity"/>
    <property type="evidence" value="ECO:0007669"/>
    <property type="project" value="UniProtKB-KW"/>
</dbReference>
<evidence type="ECO:0000256" key="6">
    <source>
        <dbReference type="ARBA" id="ARBA00022801"/>
    </source>
</evidence>
<reference evidence="13 14" key="1">
    <citation type="submission" date="2018-05" db="EMBL/GenBank/DDBJ databases">
        <title>Genomic Encyclopedia of Type Strains, Phase IV (KMG-IV): sequencing the most valuable type-strain genomes for metagenomic binning, comparative biology and taxonomic classification.</title>
        <authorList>
            <person name="Goeker M."/>
        </authorList>
    </citation>
    <scope>NUCLEOTIDE SEQUENCE [LARGE SCALE GENOMIC DNA]</scope>
    <source>
        <strain evidence="13 14">DSM 18773</strain>
    </source>
</reference>
<feature type="domain" description="Teneurin-like YD-shell" evidence="12">
    <location>
        <begin position="1657"/>
        <end position="1939"/>
    </location>
</feature>
<evidence type="ECO:0000256" key="3">
    <source>
        <dbReference type="ARBA" id="ARBA00022722"/>
    </source>
</evidence>
<evidence type="ECO:0000256" key="1">
    <source>
        <dbReference type="ARBA" id="ARBA00006811"/>
    </source>
</evidence>
<sequence>MSHSKKKKTGSLLLAILLLTSLIPITPAWAESPSTPNQTPASQPLAVNSSSKSDLEQFRTLNSKRIQNADGSFTEQIYLEPIHYEDPATGKLLPIDSTLQLESDGRLHNKANSFDVSLPVTAHGGPVSLKTKDAVLSFEPVFTDDIQGVNKDNKQDFKNAAKDIDLSYAATFTGVKESIILKKPTSQTTFSFRMDLNTLQYKIQDDGSVAFTKGTSKKPSFTFDPPILIDAKGDTSTKAAYQFRQDSTGHTFVDLVVDPVWLQDPERSYPIIVDPSVGTDDSYLANSMIASKYPTGIDENNVRFSQYSSLLIGNSVNKGITRSLLKFRLPALPAGSVISDASLYVINSGYQMDVTQTPTVDAHRINTFWDSYNVAWNTQPAIGGIDGSYTVTNQYVPELWKIPLKSLVSDWYLGIQNNYGVELLYKNENDVVRAITGLADASASHSYLSVTYNIDGLGSQEYWSMDGQVNMGNMNMVDSITDISYPGRGVDLSLSRTYNSRAKGVGVFGYNWVSPLDMRLYALQDGIARLNGSNGTIYYFPKDATGNYVSPTGLHWKLNVTSSSANLTMVDKTVYSFIPDPARAGQYVISAISDATGNTVTFGYDPNHHISTIKDGASHTINLHYNGNGLIDQATDPAGRIWSYGYLGSLDLFKVTLPSATNGTLDTLEYAYDSWHYLVSETSANKRRTYYMYSADANDDSSRRMTGISPINMLVNGNFEVSSGGNNLPDHFYFYDGLNNGKVTSLGGHVYNNNAFGVDFPAAGYSTYLSDPFAIDATTAKYTLSGFMKATSASQTTILSLYPYDNNFQLLPETQRIAITGSTDWQQKQISFAPSALPAGTAYVRVRLAASNSGGSGSSYWDGVQLEEKLSTLETDNATRFSSGKQYTFYPPGMQTASYDGEGRKHLYKYNENQNLYYSQVDPNSLSLTTTYDWTSNKVTSYSDPKNNVYTKKYDDNTGNLLYTKNPEGKYEYFDYTSNSDLKSHTLLSGAVVKSTFDTKSNNLTSHDAYGTSTAQKHDLYGNLTSFSNSIGMADNLVVNSSFEQGTTGLKFYDGNNGTWQVTSDSTAQSGKQDLQIGFQSVSSPSYSIVTSDTSLPIDPNSAYVLSGYVKTTATTGDQRGILSLLPSNGAAQLNEIGRLELADTSGWQRLRKLILPTDFPQGTSSVRIKFGASLNSGTGTTSFDTIQLQKYSVDTAYNLLDNSSFERGASSFPDYWTPAESATNAWVTTDAYAENRSVSISNAAAITAVRAVNYQPYMPDSSYTLTAFVKTQGLSANVGRVRIGEYDASKTQIGYLDSEVLGGTTDWTMLSVQLDAKKAVPNTAFLRPILVTDAAQGTIFFDNVRLTNGTPGFTTYSYTNGIDTSNTRQYSEVDPLGNTASYEYDNLGHVTSTQDPMQNVTTKFYDPQSGRLSWETPASKDVRHDYSYDRDGNLIVMTEQDPTQTTLYNKTSISYNKLGQKTAVTDYLGRTTQYFYTPSGNLENITEPTGLYTPGAALVTNHYVTMAYDPANRKSSVTYSDNTAQYQFQYDKNSNLTKVEDTTSGVVGSAEYNSMNRLSKWYDNSTHSIGYTYNEFGSVIGRSLTANQTTYQESAKYNMMNQLMTLTDLNQKENRFLYTENTLLSTVTYGNDFTTSFEYDVNGHAVTLQNKNNLHVLQSSFAYTYDKNGRVSTKTTNVGKTTYTYTANGQLLTEKSPSGETTTYSYQIDAVNNPYGQLSKKQITKTDGTVQTTTYLYDKGNQLVKVNSQDYTYDNAGNLLSNGLFQFKWDSGGRMIEVDSGGKPVATFKYDHENRRVQQQVYDSAHVDGVITNFLYDGFSSHVLAETNVSGVVTKSYTWGPSGLMGITTLDATGKILKSYTVMKNAHGDIEELWDNADLTKPAVKYQYDVWGKLISPTTPDTINPYRYADARYDSFDNLYYLMARYYDPTVGRFLSKDSISTVPDYEYAGYDPVNFVDPTGNKFESDEPAVQLPGPSSGGDPSGAWEYVLRIMGLTSEEIAGGSAAFYGSVGGPPLNAWKVGDPINAPTKAGNYPSWSTAKSRYWKNEAKFSPEEYLASDLTRMQKGRAPLHEEVGVPKELHHINGRTGADPHNQANIDALWPWDHAIVDPYRFYNGPLPTQP</sequence>
<gene>
    <name evidence="13" type="ORF">C7459_10833</name>
</gene>
<evidence type="ECO:0000259" key="11">
    <source>
        <dbReference type="Pfam" id="PF20148"/>
    </source>
</evidence>
<feature type="compositionally biased region" description="Polar residues" evidence="9">
    <location>
        <begin position="32"/>
        <end position="51"/>
    </location>
</feature>
<dbReference type="Pfam" id="PF20148">
    <property type="entry name" value="DUF6531"/>
    <property type="match status" value="1"/>
</dbReference>
<proteinExistence type="inferred from homology"/>
<keyword evidence="5" id="KW-0255">Endonuclease</keyword>
<evidence type="ECO:0000256" key="10">
    <source>
        <dbReference type="SAM" id="SignalP"/>
    </source>
</evidence>
<dbReference type="Gene3D" id="3.90.540.10">
    <property type="entry name" value="Colicin/pyocin, DNase domain"/>
    <property type="match status" value="1"/>
</dbReference>
<dbReference type="InterPro" id="IPR044925">
    <property type="entry name" value="His-Me_finger_sf"/>
</dbReference>
<dbReference type="InterPro" id="IPR045351">
    <property type="entry name" value="DUF6531"/>
</dbReference>
<evidence type="ECO:0000256" key="7">
    <source>
        <dbReference type="ARBA" id="ARBA00023022"/>
    </source>
</evidence>
<feature type="domain" description="DUF6531" evidence="11">
    <location>
        <begin position="469"/>
        <end position="538"/>
    </location>
</feature>
<organism evidence="13 14">
    <name type="scientific">Tumebacillus permanentifrigoris</name>
    <dbReference type="NCBI Taxonomy" id="378543"/>
    <lineage>
        <taxon>Bacteria</taxon>
        <taxon>Bacillati</taxon>
        <taxon>Bacillota</taxon>
        <taxon>Bacilli</taxon>
        <taxon>Bacillales</taxon>
        <taxon>Alicyclobacillaceae</taxon>
        <taxon>Tumebacillus</taxon>
    </lineage>
</organism>
<accession>A0A316DCH7</accession>
<dbReference type="PANTHER" id="PTHR32305:SF15">
    <property type="entry name" value="PROTEIN RHSA-RELATED"/>
    <property type="match status" value="1"/>
</dbReference>
<dbReference type="InterPro" id="IPR056823">
    <property type="entry name" value="TEN-like_YD-shell"/>
</dbReference>
<evidence type="ECO:0000256" key="9">
    <source>
        <dbReference type="SAM" id="MobiDB-lite"/>
    </source>
</evidence>
<keyword evidence="4" id="KW-0677">Repeat</keyword>
<evidence type="ECO:0000256" key="2">
    <source>
        <dbReference type="ARBA" id="ARBA00022529"/>
    </source>
</evidence>
<keyword evidence="7" id="KW-0044">Antibiotic</keyword>
<dbReference type="GO" id="GO:0042742">
    <property type="term" value="P:defense response to bacterium"/>
    <property type="evidence" value="ECO:0007669"/>
    <property type="project" value="UniProtKB-KW"/>
</dbReference>
<keyword evidence="14" id="KW-1185">Reference proteome</keyword>
<dbReference type="Proteomes" id="UP000245634">
    <property type="component" value="Unassembled WGS sequence"/>
</dbReference>
<dbReference type="InterPro" id="IPR050708">
    <property type="entry name" value="T6SS_VgrG/RHS"/>
</dbReference>
<dbReference type="Gene3D" id="2.180.10.10">
    <property type="entry name" value="RHS repeat-associated core"/>
    <property type="match status" value="1"/>
</dbReference>
<dbReference type="Gene3D" id="2.60.120.260">
    <property type="entry name" value="Galactose-binding domain-like"/>
    <property type="match status" value="3"/>
</dbReference>
<protein>
    <submittedName>
        <fullName evidence="13">RHS repeat-associated protein</fullName>
    </submittedName>
</protein>
<dbReference type="NCBIfam" id="TIGR03696">
    <property type="entry name" value="Rhs_assc_core"/>
    <property type="match status" value="1"/>
</dbReference>
<dbReference type="Pfam" id="PF05593">
    <property type="entry name" value="RHS_repeat"/>
    <property type="match status" value="1"/>
</dbReference>
<keyword evidence="10" id="KW-0732">Signal</keyword>
<feature type="chain" id="PRO_5016444141" evidence="10">
    <location>
        <begin position="31"/>
        <end position="2124"/>
    </location>
</feature>
<feature type="signal peptide" evidence="10">
    <location>
        <begin position="1"/>
        <end position="30"/>
    </location>
</feature>
<dbReference type="InterPro" id="IPR031325">
    <property type="entry name" value="RHS_repeat"/>
</dbReference>
<feature type="region of interest" description="Disordered" evidence="9">
    <location>
        <begin position="1964"/>
        <end position="1983"/>
    </location>
</feature>
<comment type="similarity">
    <text evidence="1">Belongs to the colicin/pyosin nuclease family.</text>
</comment>
<keyword evidence="3" id="KW-0540">Nuclease</keyword>
<keyword evidence="6" id="KW-0378">Hydrolase</keyword>
<dbReference type="EMBL" id="QGGL01000008">
    <property type="protein sequence ID" value="PWK13015.1"/>
    <property type="molecule type" value="Genomic_DNA"/>
</dbReference>
<evidence type="ECO:0000313" key="13">
    <source>
        <dbReference type="EMBL" id="PWK13015.1"/>
    </source>
</evidence>
<dbReference type="GO" id="GO:0031640">
    <property type="term" value="P:killing of cells of another organism"/>
    <property type="evidence" value="ECO:0007669"/>
    <property type="project" value="UniProtKB-KW"/>
</dbReference>
<dbReference type="Pfam" id="PF25023">
    <property type="entry name" value="TEN_YD-shell"/>
    <property type="match status" value="2"/>
</dbReference>
<evidence type="ECO:0000259" key="12">
    <source>
        <dbReference type="Pfam" id="PF25023"/>
    </source>
</evidence>
<evidence type="ECO:0000256" key="8">
    <source>
        <dbReference type="ARBA" id="ARBA00023048"/>
    </source>
</evidence>
<keyword evidence="8" id="KW-0078">Bacteriocin</keyword>
<dbReference type="InterPro" id="IPR022385">
    <property type="entry name" value="Rhs_assc_core"/>
</dbReference>
<evidence type="ECO:0000313" key="14">
    <source>
        <dbReference type="Proteomes" id="UP000245634"/>
    </source>
</evidence>
<evidence type="ECO:0000256" key="5">
    <source>
        <dbReference type="ARBA" id="ARBA00022759"/>
    </source>
</evidence>
<dbReference type="GO" id="GO:0016787">
    <property type="term" value="F:hydrolase activity"/>
    <property type="evidence" value="ECO:0007669"/>
    <property type="project" value="UniProtKB-KW"/>
</dbReference>
<dbReference type="PANTHER" id="PTHR32305">
    <property type="match status" value="1"/>
</dbReference>
<keyword evidence="2" id="KW-0929">Antimicrobial</keyword>